<dbReference type="Proteomes" id="UP001146351">
    <property type="component" value="Unassembled WGS sequence"/>
</dbReference>
<name>A0A9W9ILM0_9EURO</name>
<dbReference type="AlphaFoldDB" id="A0A9W9ILM0"/>
<comment type="caution">
    <text evidence="1">The sequence shown here is derived from an EMBL/GenBank/DDBJ whole genome shotgun (WGS) entry which is preliminary data.</text>
</comment>
<evidence type="ECO:0000313" key="2">
    <source>
        <dbReference type="Proteomes" id="UP001146351"/>
    </source>
</evidence>
<keyword evidence="2" id="KW-1185">Reference proteome</keyword>
<proteinExistence type="predicted"/>
<dbReference type="EMBL" id="JAPQKO010000002">
    <property type="protein sequence ID" value="KAJ5180408.1"/>
    <property type="molecule type" value="Genomic_DNA"/>
</dbReference>
<gene>
    <name evidence="1" type="ORF">N7492_003618</name>
</gene>
<evidence type="ECO:0000313" key="1">
    <source>
        <dbReference type="EMBL" id="KAJ5180408.1"/>
    </source>
</evidence>
<reference evidence="1" key="1">
    <citation type="submission" date="2022-11" db="EMBL/GenBank/DDBJ databases">
        <authorList>
            <person name="Petersen C."/>
        </authorList>
    </citation>
    <scope>NUCLEOTIDE SEQUENCE</scope>
    <source>
        <strain evidence="1">IBT 21917</strain>
    </source>
</reference>
<protein>
    <submittedName>
        <fullName evidence="1">Uncharacterized protein</fullName>
    </submittedName>
</protein>
<sequence length="64" mass="7071">MESKDLFPEAEGLSATTRRFELDQESTAFQKPAVDATQTYEMDGESNVNRISNAVAKMPADSRS</sequence>
<organism evidence="1 2">
    <name type="scientific">Penicillium capsulatum</name>
    <dbReference type="NCBI Taxonomy" id="69766"/>
    <lineage>
        <taxon>Eukaryota</taxon>
        <taxon>Fungi</taxon>
        <taxon>Dikarya</taxon>
        <taxon>Ascomycota</taxon>
        <taxon>Pezizomycotina</taxon>
        <taxon>Eurotiomycetes</taxon>
        <taxon>Eurotiomycetidae</taxon>
        <taxon>Eurotiales</taxon>
        <taxon>Aspergillaceae</taxon>
        <taxon>Penicillium</taxon>
    </lineage>
</organism>
<reference evidence="1" key="2">
    <citation type="journal article" date="2023" name="IMA Fungus">
        <title>Comparative genomic study of the Penicillium genus elucidates a diverse pangenome and 15 lateral gene transfer events.</title>
        <authorList>
            <person name="Petersen C."/>
            <person name="Sorensen T."/>
            <person name="Nielsen M.R."/>
            <person name="Sondergaard T.E."/>
            <person name="Sorensen J.L."/>
            <person name="Fitzpatrick D.A."/>
            <person name="Frisvad J.C."/>
            <person name="Nielsen K.L."/>
        </authorList>
    </citation>
    <scope>NUCLEOTIDE SEQUENCE</scope>
    <source>
        <strain evidence="1">IBT 21917</strain>
    </source>
</reference>
<accession>A0A9W9ILM0</accession>